<dbReference type="EMBL" id="BGZK01000555">
    <property type="protein sequence ID" value="GBP49989.1"/>
    <property type="molecule type" value="Genomic_DNA"/>
</dbReference>
<dbReference type="AlphaFoldDB" id="A0A4C1WHY9"/>
<accession>A0A4C1WHY9</accession>
<dbReference type="Proteomes" id="UP000299102">
    <property type="component" value="Unassembled WGS sequence"/>
</dbReference>
<reference evidence="2 3" key="1">
    <citation type="journal article" date="2019" name="Commun. Biol.">
        <title>The bagworm genome reveals a unique fibroin gene that provides high tensile strength.</title>
        <authorList>
            <person name="Kono N."/>
            <person name="Nakamura H."/>
            <person name="Ohtoshi R."/>
            <person name="Tomita M."/>
            <person name="Numata K."/>
            <person name="Arakawa K."/>
        </authorList>
    </citation>
    <scope>NUCLEOTIDE SEQUENCE [LARGE SCALE GENOMIC DNA]</scope>
</reference>
<dbReference type="OrthoDB" id="6819241at2759"/>
<proteinExistence type="predicted"/>
<comment type="caution">
    <text evidence="2">The sequence shown here is derived from an EMBL/GenBank/DDBJ whole genome shotgun (WGS) entry which is preliminary data.</text>
</comment>
<sequence length="179" mass="20448">MVPGDGKRRKGRPKIRWEDDMKKVAGITWRRNAENKKTWRTLREAYAKGQADNVTDVEEWRTNEKVGHQRVGGMKRISDEESGRGSGRESKVFTPWPTSLSSQRNGPPELSLTERNEQRKLFLQINILGEFGISPVELAHFYTSAKRARRQRSCAHASALWERPRTVAAQAHPRALTAT</sequence>
<feature type="compositionally biased region" description="Basic and acidic residues" evidence="1">
    <location>
        <begin position="76"/>
        <end position="91"/>
    </location>
</feature>
<feature type="compositionally biased region" description="Polar residues" evidence="1">
    <location>
        <begin position="96"/>
        <end position="105"/>
    </location>
</feature>
<evidence type="ECO:0000313" key="3">
    <source>
        <dbReference type="Proteomes" id="UP000299102"/>
    </source>
</evidence>
<feature type="region of interest" description="Disordered" evidence="1">
    <location>
        <begin position="68"/>
        <end position="111"/>
    </location>
</feature>
<evidence type="ECO:0000256" key="1">
    <source>
        <dbReference type="SAM" id="MobiDB-lite"/>
    </source>
</evidence>
<name>A0A4C1WHY9_EUMVA</name>
<organism evidence="2 3">
    <name type="scientific">Eumeta variegata</name>
    <name type="common">Bagworm moth</name>
    <name type="synonym">Eumeta japonica</name>
    <dbReference type="NCBI Taxonomy" id="151549"/>
    <lineage>
        <taxon>Eukaryota</taxon>
        <taxon>Metazoa</taxon>
        <taxon>Ecdysozoa</taxon>
        <taxon>Arthropoda</taxon>
        <taxon>Hexapoda</taxon>
        <taxon>Insecta</taxon>
        <taxon>Pterygota</taxon>
        <taxon>Neoptera</taxon>
        <taxon>Endopterygota</taxon>
        <taxon>Lepidoptera</taxon>
        <taxon>Glossata</taxon>
        <taxon>Ditrysia</taxon>
        <taxon>Tineoidea</taxon>
        <taxon>Psychidae</taxon>
        <taxon>Oiketicinae</taxon>
        <taxon>Eumeta</taxon>
    </lineage>
</organism>
<keyword evidence="3" id="KW-1185">Reference proteome</keyword>
<protein>
    <submittedName>
        <fullName evidence="2">Uncharacterized protein</fullName>
    </submittedName>
</protein>
<evidence type="ECO:0000313" key="2">
    <source>
        <dbReference type="EMBL" id="GBP49989.1"/>
    </source>
</evidence>
<gene>
    <name evidence="2" type="ORF">EVAR_37074_1</name>
</gene>